<comment type="caution">
    <text evidence="3">The sequence shown here is derived from an EMBL/GenBank/DDBJ whole genome shotgun (WGS) entry which is preliminary data.</text>
</comment>
<sequence length="126" mass="14696">MIINYFDLKDLNSVTAALAIAVGSYFLFKIIHEAFKSYDARWKRHPGPIGLPLVGYLPFLGKEPHKTLWRMKGRYGNMIGKRQRIISQDFDKSSISLSQKKPFWNYVFSSVNKITQKRKELEVEKN</sequence>
<dbReference type="GO" id="GO:0005506">
    <property type="term" value="F:iron ion binding"/>
    <property type="evidence" value="ECO:0007669"/>
    <property type="project" value="InterPro"/>
</dbReference>
<dbReference type="Proteomes" id="UP000499080">
    <property type="component" value="Unassembled WGS sequence"/>
</dbReference>
<keyword evidence="1" id="KW-0503">Monooxygenase</keyword>
<dbReference type="EMBL" id="BGPR01000110">
    <property type="protein sequence ID" value="GBL95312.1"/>
    <property type="molecule type" value="Genomic_DNA"/>
</dbReference>
<reference evidence="3 4" key="1">
    <citation type="journal article" date="2019" name="Sci. Rep.">
        <title>Orb-weaving spider Araneus ventricosus genome elucidates the spidroin gene catalogue.</title>
        <authorList>
            <person name="Kono N."/>
            <person name="Nakamura H."/>
            <person name="Ohtoshi R."/>
            <person name="Moran D.A.P."/>
            <person name="Shinohara A."/>
            <person name="Yoshida Y."/>
            <person name="Fujiwara M."/>
            <person name="Mori M."/>
            <person name="Tomita M."/>
            <person name="Arakawa K."/>
        </authorList>
    </citation>
    <scope>NUCLEOTIDE SEQUENCE [LARGE SCALE GENOMIC DNA]</scope>
</reference>
<keyword evidence="2" id="KW-1133">Transmembrane helix</keyword>
<organism evidence="3 4">
    <name type="scientific">Araneus ventricosus</name>
    <name type="common">Orbweaver spider</name>
    <name type="synonym">Epeira ventricosa</name>
    <dbReference type="NCBI Taxonomy" id="182803"/>
    <lineage>
        <taxon>Eukaryota</taxon>
        <taxon>Metazoa</taxon>
        <taxon>Ecdysozoa</taxon>
        <taxon>Arthropoda</taxon>
        <taxon>Chelicerata</taxon>
        <taxon>Arachnida</taxon>
        <taxon>Araneae</taxon>
        <taxon>Araneomorphae</taxon>
        <taxon>Entelegynae</taxon>
        <taxon>Araneoidea</taxon>
        <taxon>Araneidae</taxon>
        <taxon>Araneus</taxon>
    </lineage>
</organism>
<keyword evidence="2" id="KW-0812">Transmembrane</keyword>
<dbReference type="GO" id="GO:0020037">
    <property type="term" value="F:heme binding"/>
    <property type="evidence" value="ECO:0007669"/>
    <property type="project" value="InterPro"/>
</dbReference>
<keyword evidence="1" id="KW-0560">Oxidoreductase</keyword>
<accession>A0A4Y2BSX8</accession>
<proteinExistence type="predicted"/>
<evidence type="ECO:0000313" key="3">
    <source>
        <dbReference type="EMBL" id="GBL95312.1"/>
    </source>
</evidence>
<dbReference type="GO" id="GO:0004497">
    <property type="term" value="F:monooxygenase activity"/>
    <property type="evidence" value="ECO:0007669"/>
    <property type="project" value="UniProtKB-KW"/>
</dbReference>
<dbReference type="InterPro" id="IPR036396">
    <property type="entry name" value="Cyt_P450_sf"/>
</dbReference>
<evidence type="ECO:0000256" key="2">
    <source>
        <dbReference type="SAM" id="Phobius"/>
    </source>
</evidence>
<dbReference type="AlphaFoldDB" id="A0A4Y2BSX8"/>
<keyword evidence="4" id="KW-1185">Reference proteome</keyword>
<dbReference type="GO" id="GO:0016705">
    <property type="term" value="F:oxidoreductase activity, acting on paired donors, with incorporation or reduction of molecular oxygen"/>
    <property type="evidence" value="ECO:0007669"/>
    <property type="project" value="InterPro"/>
</dbReference>
<evidence type="ECO:0000256" key="1">
    <source>
        <dbReference type="ARBA" id="ARBA00023033"/>
    </source>
</evidence>
<dbReference type="SUPFAM" id="SSF48264">
    <property type="entry name" value="Cytochrome P450"/>
    <property type="match status" value="1"/>
</dbReference>
<evidence type="ECO:0000313" key="4">
    <source>
        <dbReference type="Proteomes" id="UP000499080"/>
    </source>
</evidence>
<name>A0A4Y2BSX8_ARAVE</name>
<feature type="transmembrane region" description="Helical" evidence="2">
    <location>
        <begin position="14"/>
        <end position="35"/>
    </location>
</feature>
<dbReference type="OrthoDB" id="6424590at2759"/>
<protein>
    <submittedName>
        <fullName evidence="3">Uncharacterized protein</fullName>
    </submittedName>
</protein>
<keyword evidence="2" id="KW-0472">Membrane</keyword>
<gene>
    <name evidence="3" type="ORF">AVEN_37759_1</name>
</gene>